<accession>A0A7W9HSF0</accession>
<organism evidence="1 2">
    <name type="scientific">Saccharothrix ecbatanensis</name>
    <dbReference type="NCBI Taxonomy" id="1105145"/>
    <lineage>
        <taxon>Bacteria</taxon>
        <taxon>Bacillati</taxon>
        <taxon>Actinomycetota</taxon>
        <taxon>Actinomycetes</taxon>
        <taxon>Pseudonocardiales</taxon>
        <taxon>Pseudonocardiaceae</taxon>
        <taxon>Saccharothrix</taxon>
    </lineage>
</organism>
<reference evidence="1 2" key="1">
    <citation type="submission" date="2020-08" db="EMBL/GenBank/DDBJ databases">
        <title>Sequencing the genomes of 1000 actinobacteria strains.</title>
        <authorList>
            <person name="Klenk H.-P."/>
        </authorList>
    </citation>
    <scope>NUCLEOTIDE SEQUENCE [LARGE SCALE GENOMIC DNA]</scope>
    <source>
        <strain evidence="1 2">DSM 45486</strain>
    </source>
</reference>
<dbReference type="RefSeq" id="WP_184927625.1">
    <property type="nucleotide sequence ID" value="NZ_JACHMO010000001.1"/>
</dbReference>
<name>A0A7W9HSF0_9PSEU</name>
<comment type="caution">
    <text evidence="1">The sequence shown here is derived from an EMBL/GenBank/DDBJ whole genome shotgun (WGS) entry which is preliminary data.</text>
</comment>
<dbReference type="EMBL" id="JACHMO010000001">
    <property type="protein sequence ID" value="MBB5807589.1"/>
    <property type="molecule type" value="Genomic_DNA"/>
</dbReference>
<evidence type="ECO:0000313" key="1">
    <source>
        <dbReference type="EMBL" id="MBB5807589.1"/>
    </source>
</evidence>
<proteinExistence type="predicted"/>
<dbReference type="AlphaFoldDB" id="A0A7W9HSF0"/>
<sequence>MEKRPRPERTDLTALRRRIERELDSLDWPTPFDFDGLLDQIGAKRGKPIGLFAAELPADGPGGLVIERADDLVIVFDDRLPPLQQEHIILHEAAHVLFGHRGTSLDDLGGEGLTELDPDVVEQAQRFAQRDGYSNAEEAEAEVAAGLMWLRVGAARCMTPPRFDLPEVAAANARFAAALTRRRRTT</sequence>
<dbReference type="Proteomes" id="UP000552097">
    <property type="component" value="Unassembled WGS sequence"/>
</dbReference>
<keyword evidence="2" id="KW-1185">Reference proteome</keyword>
<gene>
    <name evidence="1" type="ORF">F4560_007357</name>
</gene>
<evidence type="ECO:0008006" key="3">
    <source>
        <dbReference type="Google" id="ProtNLM"/>
    </source>
</evidence>
<protein>
    <recommendedName>
        <fullName evidence="3">IrrE N-terminal-like domain-containing protein</fullName>
    </recommendedName>
</protein>
<evidence type="ECO:0000313" key="2">
    <source>
        <dbReference type="Proteomes" id="UP000552097"/>
    </source>
</evidence>